<comment type="similarity">
    <text evidence="2">Belongs to the peptidase S49 family.</text>
</comment>
<dbReference type="InterPro" id="IPR047272">
    <property type="entry name" value="S49_SppA_C"/>
</dbReference>
<evidence type="ECO:0000256" key="2">
    <source>
        <dbReference type="ARBA" id="ARBA00008683"/>
    </source>
</evidence>
<dbReference type="GO" id="GO:0006465">
    <property type="term" value="P:signal peptide processing"/>
    <property type="evidence" value="ECO:0007669"/>
    <property type="project" value="InterPro"/>
</dbReference>
<dbReference type="NCBIfam" id="TIGR00706">
    <property type="entry name" value="SppA_dom"/>
    <property type="match status" value="1"/>
</dbReference>
<dbReference type="Gene3D" id="3.90.226.10">
    <property type="entry name" value="2-enoyl-CoA Hydratase, Chain A, domain 1"/>
    <property type="match status" value="3"/>
</dbReference>
<evidence type="ECO:0000256" key="5">
    <source>
        <dbReference type="ARBA" id="ARBA00022825"/>
    </source>
</evidence>
<keyword evidence="4" id="KW-0378">Hydrolase</keyword>
<name>A0A0F9UDQ4_9ZZZZ</name>
<reference evidence="9" key="1">
    <citation type="journal article" date="2015" name="Nature">
        <title>Complex archaea that bridge the gap between prokaryotes and eukaryotes.</title>
        <authorList>
            <person name="Spang A."/>
            <person name="Saw J.H."/>
            <person name="Jorgensen S.L."/>
            <person name="Zaremba-Niedzwiedzka K."/>
            <person name="Martijn J."/>
            <person name="Lind A.E."/>
            <person name="van Eijk R."/>
            <person name="Schleper C."/>
            <person name="Guy L."/>
            <person name="Ettema T.J."/>
        </authorList>
    </citation>
    <scope>NUCLEOTIDE SEQUENCE</scope>
</reference>
<dbReference type="InterPro" id="IPR004635">
    <property type="entry name" value="Pept_S49_SppA"/>
</dbReference>
<dbReference type="CDD" id="cd07023">
    <property type="entry name" value="S49_Sppa_N_C"/>
    <property type="match status" value="1"/>
</dbReference>
<dbReference type="Pfam" id="PF01343">
    <property type="entry name" value="Peptidase_S49"/>
    <property type="match status" value="2"/>
</dbReference>
<evidence type="ECO:0000256" key="7">
    <source>
        <dbReference type="SAM" id="Phobius"/>
    </source>
</evidence>
<dbReference type="GO" id="GO:0016020">
    <property type="term" value="C:membrane"/>
    <property type="evidence" value="ECO:0007669"/>
    <property type="project" value="UniProtKB-SubCell"/>
</dbReference>
<dbReference type="GO" id="GO:0008236">
    <property type="term" value="F:serine-type peptidase activity"/>
    <property type="evidence" value="ECO:0007669"/>
    <property type="project" value="UniProtKB-KW"/>
</dbReference>
<keyword evidence="5" id="KW-0720">Serine protease</keyword>
<dbReference type="NCBIfam" id="TIGR00705">
    <property type="entry name" value="SppA_67K"/>
    <property type="match status" value="1"/>
</dbReference>
<accession>A0A0F9UDQ4</accession>
<dbReference type="CDD" id="cd07018">
    <property type="entry name" value="S49_SppA_67K_type"/>
    <property type="match status" value="1"/>
</dbReference>
<dbReference type="PANTHER" id="PTHR33209:SF1">
    <property type="entry name" value="PEPTIDASE S49 DOMAIN-CONTAINING PROTEIN"/>
    <property type="match status" value="1"/>
</dbReference>
<evidence type="ECO:0000256" key="4">
    <source>
        <dbReference type="ARBA" id="ARBA00022801"/>
    </source>
</evidence>
<keyword evidence="7" id="KW-1133">Transmembrane helix</keyword>
<protein>
    <recommendedName>
        <fullName evidence="8">Peptidase S49 domain-containing protein</fullName>
    </recommendedName>
</protein>
<keyword evidence="7" id="KW-0812">Transmembrane</keyword>
<evidence type="ECO:0000256" key="1">
    <source>
        <dbReference type="ARBA" id="ARBA00004370"/>
    </source>
</evidence>
<dbReference type="InterPro" id="IPR004634">
    <property type="entry name" value="Pept_S49_pIV"/>
</dbReference>
<feature type="domain" description="Peptidase S49" evidence="8">
    <location>
        <begin position="114"/>
        <end position="264"/>
    </location>
</feature>
<evidence type="ECO:0000256" key="6">
    <source>
        <dbReference type="ARBA" id="ARBA00023136"/>
    </source>
</evidence>
<dbReference type="PIRSF" id="PIRSF001217">
    <property type="entry name" value="Protease_4_SppA"/>
    <property type="match status" value="1"/>
</dbReference>
<evidence type="ECO:0000256" key="3">
    <source>
        <dbReference type="ARBA" id="ARBA00022670"/>
    </source>
</evidence>
<dbReference type="InterPro" id="IPR029045">
    <property type="entry name" value="ClpP/crotonase-like_dom_sf"/>
</dbReference>
<keyword evidence="3" id="KW-0645">Protease</keyword>
<comment type="caution">
    <text evidence="9">The sequence shown here is derived from an EMBL/GenBank/DDBJ whole genome shotgun (WGS) entry which is preliminary data.</text>
</comment>
<dbReference type="AlphaFoldDB" id="A0A0F9UDQ4"/>
<feature type="transmembrane region" description="Helical" evidence="7">
    <location>
        <begin position="7"/>
        <end position="28"/>
    </location>
</feature>
<dbReference type="EMBL" id="LAZR01000728">
    <property type="protein sequence ID" value="KKN59366.1"/>
    <property type="molecule type" value="Genomic_DNA"/>
</dbReference>
<organism evidence="9">
    <name type="scientific">marine sediment metagenome</name>
    <dbReference type="NCBI Taxonomy" id="412755"/>
    <lineage>
        <taxon>unclassified sequences</taxon>
        <taxon>metagenomes</taxon>
        <taxon>ecological metagenomes</taxon>
    </lineage>
</organism>
<gene>
    <name evidence="9" type="ORF">LCGC14_0542600</name>
</gene>
<dbReference type="SUPFAM" id="SSF52096">
    <property type="entry name" value="ClpP/crotonase"/>
    <property type="match status" value="2"/>
</dbReference>
<dbReference type="PANTHER" id="PTHR33209">
    <property type="entry name" value="PROTEASE 4"/>
    <property type="match status" value="1"/>
</dbReference>
<dbReference type="InterPro" id="IPR002142">
    <property type="entry name" value="Peptidase_S49"/>
</dbReference>
<dbReference type="InterPro" id="IPR047217">
    <property type="entry name" value="S49_SppA_67K_type_N"/>
</dbReference>
<evidence type="ECO:0000259" key="8">
    <source>
        <dbReference type="Pfam" id="PF01343"/>
    </source>
</evidence>
<keyword evidence="6 7" id="KW-0472">Membrane</keyword>
<comment type="subcellular location">
    <subcellularLocation>
        <location evidence="1">Membrane</location>
    </subcellularLocation>
</comment>
<proteinExistence type="inferred from homology"/>
<feature type="domain" description="Peptidase S49" evidence="8">
    <location>
        <begin position="357"/>
        <end position="507"/>
    </location>
</feature>
<sequence length="570" mass="64694">MKRGKYVLIIILIFVFLFLAAVFSFIYVEFGKPPAVKARSYLEIKLSGEIKEQAPRDYLSSMFEQGPSLSLHNIWMNIKKAKVDNRIKIIVLRLGYIQCGWAKVNEIRESILDFKKSGKKVYAYIDESVEFDKQYYLATACDRIILHPMGMFIINGIGGYVPFFKKSLDKLGIEAEIEHVEEYKTAYNMFTEDGFTPAHKRMMESLYGDLYSHYIKALAEAREKSEEEIKALIDHGFFQGERALEAGLVDDLLYEDEFEDLLREKEKKLNKITLGQYSKIKPSSLGLNKGKKIALIYGMGAIHTGEGLYQSMGSSTTARWIRNARKDKSIAAVVFRVDSPGGSAVASDIIWREVALAKKEKPFVVSMSDVAGSGGYWISMSAHKIVAQPQTLTGSIGVISGKFNLVKLYEKLGITSEKLTFGKRADLFSTYKKLTREERNFLKKEILWVYDKFLTKVAEGRNLSKEEVDKIARGRVWTGSQAKEQGLVDELGGLSHALELAKELAGIPIDEEVRLVIRPKKISFFDTFFGRRLAKINLGLDPRLEKMLSAFMLLDKEKILTIMPFWFAPE</sequence>
<dbReference type="Gene3D" id="6.20.330.10">
    <property type="match status" value="1"/>
</dbReference>
<evidence type="ECO:0000313" key="9">
    <source>
        <dbReference type="EMBL" id="KKN59366.1"/>
    </source>
</evidence>